<dbReference type="GO" id="GO:0030514">
    <property type="term" value="P:negative regulation of BMP signaling pathway"/>
    <property type="evidence" value="ECO:0007669"/>
    <property type="project" value="TreeGrafter"/>
</dbReference>
<dbReference type="GO" id="GO:0051301">
    <property type="term" value="P:cell division"/>
    <property type="evidence" value="ECO:0007669"/>
    <property type="project" value="TreeGrafter"/>
</dbReference>
<protein>
    <submittedName>
        <fullName evidence="2">Senescence domain-containing protein</fullName>
    </submittedName>
</protein>
<dbReference type="Proteomes" id="UP000092444">
    <property type="component" value="Unassembled WGS sequence"/>
</dbReference>
<dbReference type="GO" id="GO:0005886">
    <property type="term" value="C:plasma membrane"/>
    <property type="evidence" value="ECO:0007669"/>
    <property type="project" value="TreeGrafter"/>
</dbReference>
<evidence type="ECO:0000313" key="3">
    <source>
        <dbReference type="Proteomes" id="UP000092444"/>
    </source>
</evidence>
<organism evidence="2 3">
    <name type="scientific">Glossina morsitans morsitans</name>
    <name type="common">Savannah tsetse fly</name>
    <dbReference type="NCBI Taxonomy" id="37546"/>
    <lineage>
        <taxon>Eukaryota</taxon>
        <taxon>Metazoa</taxon>
        <taxon>Ecdysozoa</taxon>
        <taxon>Arthropoda</taxon>
        <taxon>Hexapoda</taxon>
        <taxon>Insecta</taxon>
        <taxon>Pterygota</taxon>
        <taxon>Neoptera</taxon>
        <taxon>Endopterygota</taxon>
        <taxon>Diptera</taxon>
        <taxon>Brachycera</taxon>
        <taxon>Muscomorpha</taxon>
        <taxon>Hippoboscoidea</taxon>
        <taxon>Glossinidae</taxon>
        <taxon>Glossina</taxon>
    </lineage>
</organism>
<dbReference type="STRING" id="37546.A0A1B0G6T5"/>
<dbReference type="AlphaFoldDB" id="A0A1B0G6T5"/>
<sequence length="570" mass="62387">MTTENEFLRAYDHIKQAQDEVFKEMEKAIQLQKKNQLTDAINSFELSLKLIDDILRIPVGLPDNIDNVQAEWNNACAIIQKLKAAKSDISGRLNVLTNHESFRGTETAQAQENQGNEMQESHKKKGHLAGDPAIQFHARINETSRETFKQVLKDLRNILADKSTGVLFDTFFQSQVKLYHIPTSGAVQTLAGKTSMSLVMCTVGGQYRHLNGLHFIQCSFAPQSSPERNGSEAPSTSQEYSMVWAYPLLPNLTICHRTEFGAFIFPDIESDTSGSAFGIILCAPDGSNEDEFLDHQQFFLELLEATLNGTVEEFTDPTFFCQGPAADASQEVSRRVLTAANFVARNLVKGAEKTGELMTRTTPYIISKMSPAPENAPRVSSGVQTTVQVAKGVTNAAVGVTSWVAGKVGSASMALGRFLAPHIQYHGTNLLQRTCNLDHEQAQTKMEGVLTVAAVAVEGFSTIVDGLEKSAAILGNNISENSVKIIEHKYGSSAGNVAAGTFDTLGNAFVVSRNANYMLPKGIAKKMVKNTGRAVVSEYKPNIQQESRYIAAGNLYPDLRLLKENVEKNK</sequence>
<reference evidence="2" key="1">
    <citation type="submission" date="2020-05" db="UniProtKB">
        <authorList>
            <consortium name="EnsemblMetazoa"/>
        </authorList>
    </citation>
    <scope>IDENTIFICATION</scope>
    <source>
        <strain evidence="2">Yale</strain>
    </source>
</reference>
<name>A0A1B0G6T5_GLOMM</name>
<proteinExistence type="predicted"/>
<dbReference type="EMBL" id="CCAG010013872">
    <property type="status" value="NOT_ANNOTATED_CDS"/>
    <property type="molecule type" value="Genomic_DNA"/>
</dbReference>
<dbReference type="PANTHER" id="PTHR21068">
    <property type="entry name" value="SPARTIN"/>
    <property type="match status" value="1"/>
</dbReference>
<feature type="domain" description="Senescence" evidence="1">
    <location>
        <begin position="336"/>
        <end position="529"/>
    </location>
</feature>
<dbReference type="EnsemblMetazoa" id="GMOY009029-RA">
    <property type="protein sequence ID" value="GMOY009029-PA"/>
    <property type="gene ID" value="GMOY009029"/>
</dbReference>
<evidence type="ECO:0000313" key="2">
    <source>
        <dbReference type="EnsemblMetazoa" id="GMOY009029-PA"/>
    </source>
</evidence>
<dbReference type="InterPro" id="IPR009686">
    <property type="entry name" value="Senescence/spartin_C"/>
</dbReference>
<dbReference type="Gene3D" id="1.20.58.80">
    <property type="entry name" value="Phosphotransferase system, lactose/cellobiose-type IIA subunit"/>
    <property type="match status" value="1"/>
</dbReference>
<dbReference type="Pfam" id="PF06911">
    <property type="entry name" value="Senescence"/>
    <property type="match status" value="1"/>
</dbReference>
<evidence type="ECO:0000259" key="1">
    <source>
        <dbReference type="Pfam" id="PF06911"/>
    </source>
</evidence>
<dbReference type="InterPro" id="IPR045036">
    <property type="entry name" value="Spartin-like"/>
</dbReference>
<accession>A0A1B0G6T5</accession>
<dbReference type="PhylomeDB" id="A0A1B0G6T5"/>
<keyword evidence="3" id="KW-1185">Reference proteome</keyword>
<dbReference type="PANTHER" id="PTHR21068:SF43">
    <property type="entry name" value="SPARTIN"/>
    <property type="match status" value="1"/>
</dbReference>